<dbReference type="PANTHER" id="PTHR38566">
    <property type="entry name" value="RNA_LIG_T4_1 DOMAIN-CONTAINING PROTEIN"/>
    <property type="match status" value="1"/>
</dbReference>
<dbReference type="AlphaFoldDB" id="A0A2T7NIU1"/>
<comment type="caution">
    <text evidence="1">The sequence shown here is derived from an EMBL/GenBank/DDBJ whole genome shotgun (WGS) entry which is preliminary data.</text>
</comment>
<name>A0A2T7NIU1_POMCA</name>
<sequence>MASCDDSRDQIAEDLISEILVKLVEEDKKSDVETFLRTLKVCRDQQKQVENAERWLQWASGQKKLKIVSYPVPPGVLPKGCDSGELLDIKVSSRGPDDAVYDASQQIRQRVARGNCFLRIDKGLYKGSRLILFGLKKFTGGLGDDDDRDKGDNYTWQKYFTKPLEMATHVVATRKANGEAAHLSCIEIGGQLLICAGSKNVHMLFSTREDIKRYRGDRFRIASEICEVVMDILEQMEPKDRDRWIARVLGLQTIEYTVIPLSEVDSHITRIRQGYQFEGEVLYFLENSSTVIGLLKKKTIWYIICRAIREKVRVAAAAALKNGSTFSVSSFVKKTEKRLNEIQTWLNLDDENIAAWKDLGIGFLKWAVSGVQSHSIDHHAIGDKFPVLWKQYLEESGKCDKMKVKYEEPTTTYAIP</sequence>
<organism evidence="1 2">
    <name type="scientific">Pomacea canaliculata</name>
    <name type="common">Golden apple snail</name>
    <dbReference type="NCBI Taxonomy" id="400727"/>
    <lineage>
        <taxon>Eukaryota</taxon>
        <taxon>Metazoa</taxon>
        <taxon>Spiralia</taxon>
        <taxon>Lophotrochozoa</taxon>
        <taxon>Mollusca</taxon>
        <taxon>Gastropoda</taxon>
        <taxon>Caenogastropoda</taxon>
        <taxon>Architaenioglossa</taxon>
        <taxon>Ampullarioidea</taxon>
        <taxon>Ampullariidae</taxon>
        <taxon>Pomacea</taxon>
    </lineage>
</organism>
<evidence type="ECO:0000313" key="2">
    <source>
        <dbReference type="Proteomes" id="UP000245119"/>
    </source>
</evidence>
<dbReference type="OrthoDB" id="430647at2759"/>
<dbReference type="EMBL" id="PZQS01000012">
    <property type="protein sequence ID" value="PVD21072.1"/>
    <property type="molecule type" value="Genomic_DNA"/>
</dbReference>
<keyword evidence="2" id="KW-1185">Reference proteome</keyword>
<proteinExistence type="predicted"/>
<dbReference type="Proteomes" id="UP000245119">
    <property type="component" value="Linkage Group LG12"/>
</dbReference>
<gene>
    <name evidence="1" type="ORF">C0Q70_19238</name>
</gene>
<protein>
    <submittedName>
        <fullName evidence="1">Uncharacterized protein</fullName>
    </submittedName>
</protein>
<dbReference type="PANTHER" id="PTHR38566:SF1">
    <property type="entry name" value="CHROMOSOME UNDETERMINED SCAFFOLD_18, WHOLE GENOME SHOTGUN SEQUENCE"/>
    <property type="match status" value="1"/>
</dbReference>
<accession>A0A2T7NIU1</accession>
<reference evidence="1 2" key="1">
    <citation type="submission" date="2018-04" db="EMBL/GenBank/DDBJ databases">
        <title>The genome of golden apple snail Pomacea canaliculata provides insight into stress tolerance and invasive adaptation.</title>
        <authorList>
            <person name="Liu C."/>
            <person name="Liu B."/>
            <person name="Ren Y."/>
            <person name="Zhang Y."/>
            <person name="Wang H."/>
            <person name="Li S."/>
            <person name="Jiang F."/>
            <person name="Yin L."/>
            <person name="Zhang G."/>
            <person name="Qian W."/>
            <person name="Fan W."/>
        </authorList>
    </citation>
    <scope>NUCLEOTIDE SEQUENCE [LARGE SCALE GENOMIC DNA]</scope>
    <source>
        <strain evidence="1">SZHN2017</strain>
        <tissue evidence="1">Muscle</tissue>
    </source>
</reference>
<dbReference type="STRING" id="400727.A0A2T7NIU1"/>
<evidence type="ECO:0000313" key="1">
    <source>
        <dbReference type="EMBL" id="PVD21072.1"/>
    </source>
</evidence>